<evidence type="ECO:0000313" key="2">
    <source>
        <dbReference type="EMBL" id="CAB1434377.1"/>
    </source>
</evidence>
<dbReference type="AlphaFoldDB" id="A0A9N7UPS0"/>
<evidence type="ECO:0000313" key="3">
    <source>
        <dbReference type="Proteomes" id="UP001153269"/>
    </source>
</evidence>
<reference evidence="2" key="1">
    <citation type="submission" date="2020-03" db="EMBL/GenBank/DDBJ databases">
        <authorList>
            <person name="Weist P."/>
        </authorList>
    </citation>
    <scope>NUCLEOTIDE SEQUENCE</scope>
</reference>
<accession>A0A9N7UPS0</accession>
<protein>
    <submittedName>
        <fullName evidence="2">Uncharacterized protein</fullName>
    </submittedName>
</protein>
<proteinExistence type="predicted"/>
<organism evidence="2 3">
    <name type="scientific">Pleuronectes platessa</name>
    <name type="common">European plaice</name>
    <dbReference type="NCBI Taxonomy" id="8262"/>
    <lineage>
        <taxon>Eukaryota</taxon>
        <taxon>Metazoa</taxon>
        <taxon>Chordata</taxon>
        <taxon>Craniata</taxon>
        <taxon>Vertebrata</taxon>
        <taxon>Euteleostomi</taxon>
        <taxon>Actinopterygii</taxon>
        <taxon>Neopterygii</taxon>
        <taxon>Teleostei</taxon>
        <taxon>Neoteleostei</taxon>
        <taxon>Acanthomorphata</taxon>
        <taxon>Carangaria</taxon>
        <taxon>Pleuronectiformes</taxon>
        <taxon>Pleuronectoidei</taxon>
        <taxon>Pleuronectidae</taxon>
        <taxon>Pleuronectes</taxon>
    </lineage>
</organism>
<name>A0A9N7UPS0_PLEPL</name>
<keyword evidence="3" id="KW-1185">Reference proteome</keyword>
<dbReference type="EMBL" id="CADEAL010001657">
    <property type="protein sequence ID" value="CAB1434377.1"/>
    <property type="molecule type" value="Genomic_DNA"/>
</dbReference>
<comment type="caution">
    <text evidence="2">The sequence shown here is derived from an EMBL/GenBank/DDBJ whole genome shotgun (WGS) entry which is preliminary data.</text>
</comment>
<feature type="region of interest" description="Disordered" evidence="1">
    <location>
        <begin position="119"/>
        <end position="139"/>
    </location>
</feature>
<gene>
    <name evidence="2" type="ORF">PLEPLA_LOCUS22424</name>
</gene>
<sequence length="139" mass="15473">MFGKEGCKSRCRFCECNSEGLLSASLQDAKRSLIFSSAAPQLSLAQSNWSLKRMIISSPGRRSREGRSQSGTEICGLRGALQTAVAPGTMRQRAWPERAEKSAFISLNPAGTWKKCSQQKQRQQQRQLTTQQRQANTHV</sequence>
<evidence type="ECO:0000256" key="1">
    <source>
        <dbReference type="SAM" id="MobiDB-lite"/>
    </source>
</evidence>
<dbReference type="Proteomes" id="UP001153269">
    <property type="component" value="Unassembled WGS sequence"/>
</dbReference>